<keyword evidence="4 7" id="KW-0813">Transport</keyword>
<comment type="function">
    <text evidence="7">Subunit of the V1 complex of vacuolar(H+)-ATPase (V-ATPase), a multisubunit enzyme composed of a peripheral complex (V1) that hydrolyzes ATP and a membrane integral complex (V0) that translocates protons. V-ATPase is responsible for acidifying and maintaining the pH of intracellular compartments and in some cell types, is targeted to the plasma membrane, where it is responsible for acidifying the extracellular environment.</text>
</comment>
<comment type="subunit">
    <text evidence="7">V-ATPase is a heteromultimeric enzyme made up of two complexes: the ATP-hydrolytic V1 complex and the proton translocation V0 complex.</text>
</comment>
<dbReference type="Proteomes" id="UP000015453">
    <property type="component" value="Unassembled WGS sequence"/>
</dbReference>
<dbReference type="PANTHER" id="PTHR12713:SF27">
    <property type="entry name" value="V-TYPE PROTON ATPASE SUBUNIT G3"/>
    <property type="match status" value="1"/>
</dbReference>
<dbReference type="NCBIfam" id="TIGR01147">
    <property type="entry name" value="V_ATP_synt_G"/>
    <property type="match status" value="1"/>
</dbReference>
<dbReference type="InterPro" id="IPR005124">
    <property type="entry name" value="V-ATPase_G"/>
</dbReference>
<name>S8D7R0_9LAMI</name>
<keyword evidence="5 7" id="KW-0375">Hydrogen ion transport</keyword>
<accession>S8D7R0</accession>
<dbReference type="Gene3D" id="1.20.5.2950">
    <property type="match status" value="1"/>
</dbReference>
<reference evidence="9 10" key="1">
    <citation type="journal article" date="2013" name="BMC Genomics">
        <title>The miniature genome of a carnivorous plant Genlisea aurea contains a low number of genes and short non-coding sequences.</title>
        <authorList>
            <person name="Leushkin E.V."/>
            <person name="Sutormin R.A."/>
            <person name="Nabieva E.R."/>
            <person name="Penin A.A."/>
            <person name="Kondrashov A.S."/>
            <person name="Logacheva M.D."/>
        </authorList>
    </citation>
    <scope>NUCLEOTIDE SEQUENCE [LARGE SCALE GENOMIC DNA]</scope>
</reference>
<dbReference type="PANTHER" id="PTHR12713">
    <property type="entry name" value="VACUOLAR ATP SYNTHASE SUBUNIT G"/>
    <property type="match status" value="1"/>
</dbReference>
<evidence type="ECO:0000256" key="7">
    <source>
        <dbReference type="RuleBase" id="RU364019"/>
    </source>
</evidence>
<evidence type="ECO:0000256" key="5">
    <source>
        <dbReference type="ARBA" id="ARBA00022781"/>
    </source>
</evidence>
<keyword evidence="6 7" id="KW-0406">Ion transport</keyword>
<comment type="caution">
    <text evidence="9">The sequence shown here is derived from an EMBL/GenBank/DDBJ whole genome shotgun (WGS) entry which is preliminary data.</text>
</comment>
<evidence type="ECO:0000313" key="10">
    <source>
        <dbReference type="Proteomes" id="UP000015453"/>
    </source>
</evidence>
<dbReference type="Pfam" id="PF03179">
    <property type="entry name" value="V-ATPase_G"/>
    <property type="match status" value="1"/>
</dbReference>
<evidence type="ECO:0000256" key="6">
    <source>
        <dbReference type="ARBA" id="ARBA00023065"/>
    </source>
</evidence>
<evidence type="ECO:0000256" key="3">
    <source>
        <dbReference type="ARBA" id="ARBA00011196"/>
    </source>
</evidence>
<dbReference type="OrthoDB" id="250802at2759"/>
<protein>
    <recommendedName>
        <fullName evidence="7">V-type proton ATPase subunit G</fullName>
    </recommendedName>
</protein>
<comment type="function">
    <text evidence="1">Catalytic subunit of the peripheral V1 complex of vacuolar ATPase (V-ATPase). V-ATPase is responsible for acidifying a variety of intracellular compartments in eukaryotic cells.</text>
</comment>
<gene>
    <name evidence="9" type="ORF">M569_16055</name>
</gene>
<dbReference type="GO" id="GO:0016887">
    <property type="term" value="F:ATP hydrolysis activity"/>
    <property type="evidence" value="ECO:0007669"/>
    <property type="project" value="TreeGrafter"/>
</dbReference>
<comment type="similarity">
    <text evidence="2 7">Belongs to the V-ATPase G subunit family.</text>
</comment>
<dbReference type="EMBL" id="AUSU01008927">
    <property type="protein sequence ID" value="EPS58758.1"/>
    <property type="molecule type" value="Genomic_DNA"/>
</dbReference>
<keyword evidence="10" id="KW-1185">Reference proteome</keyword>
<proteinExistence type="inferred from homology"/>
<comment type="subunit">
    <text evidence="3">V-ATPase is a heteromultimeric enzyme composed of a peripheral catalytic V1 complex (components A to H) attached to an integral membrane V0 proton pore complex (components: a, c, c', c'' and d).</text>
</comment>
<dbReference type="FunFam" id="1.20.5.2950:FF:000001">
    <property type="entry name" value="V-type proton ATPase subunit G"/>
    <property type="match status" value="1"/>
</dbReference>
<evidence type="ECO:0000256" key="1">
    <source>
        <dbReference type="ARBA" id="ARBA00003847"/>
    </source>
</evidence>
<sequence>MDPMRGQGGIQMLLTAEREARNIVDAARDLKTARLRQARDEAEKEAANYRSQLESEYQKSIVETTGSKDSTAKRLEAETESKIQILKETASKVTADIVSTMLIKHITTVRP</sequence>
<dbReference type="GO" id="GO:0000221">
    <property type="term" value="C:vacuolar proton-transporting V-type ATPase, V1 domain"/>
    <property type="evidence" value="ECO:0007669"/>
    <property type="project" value="TreeGrafter"/>
</dbReference>
<dbReference type="AlphaFoldDB" id="S8D7R0"/>
<evidence type="ECO:0000256" key="4">
    <source>
        <dbReference type="ARBA" id="ARBA00022448"/>
    </source>
</evidence>
<keyword evidence="8" id="KW-0175">Coiled coil</keyword>
<organism evidence="9 10">
    <name type="scientific">Genlisea aurea</name>
    <dbReference type="NCBI Taxonomy" id="192259"/>
    <lineage>
        <taxon>Eukaryota</taxon>
        <taxon>Viridiplantae</taxon>
        <taxon>Streptophyta</taxon>
        <taxon>Embryophyta</taxon>
        <taxon>Tracheophyta</taxon>
        <taxon>Spermatophyta</taxon>
        <taxon>Magnoliopsida</taxon>
        <taxon>eudicotyledons</taxon>
        <taxon>Gunneridae</taxon>
        <taxon>Pentapetalae</taxon>
        <taxon>asterids</taxon>
        <taxon>lamiids</taxon>
        <taxon>Lamiales</taxon>
        <taxon>Lentibulariaceae</taxon>
        <taxon>Genlisea</taxon>
    </lineage>
</organism>
<evidence type="ECO:0000313" key="9">
    <source>
        <dbReference type="EMBL" id="EPS58758.1"/>
    </source>
</evidence>
<evidence type="ECO:0000256" key="2">
    <source>
        <dbReference type="ARBA" id="ARBA00010066"/>
    </source>
</evidence>
<evidence type="ECO:0000256" key="8">
    <source>
        <dbReference type="SAM" id="Coils"/>
    </source>
</evidence>
<feature type="coiled-coil region" evidence="8">
    <location>
        <begin position="32"/>
        <end position="59"/>
    </location>
</feature>
<dbReference type="GO" id="GO:0046961">
    <property type="term" value="F:proton-transporting ATPase activity, rotational mechanism"/>
    <property type="evidence" value="ECO:0007669"/>
    <property type="project" value="InterPro"/>
</dbReference>